<evidence type="ECO:0000313" key="2">
    <source>
        <dbReference type="EMBL" id="MBO1362088.1"/>
    </source>
</evidence>
<dbReference type="EMBL" id="JAFVMF010000048">
    <property type="protein sequence ID" value="MBO1362088.1"/>
    <property type="molecule type" value="Genomic_DNA"/>
</dbReference>
<evidence type="ECO:0000259" key="1">
    <source>
        <dbReference type="PROSITE" id="PS50943"/>
    </source>
</evidence>
<proteinExistence type="predicted"/>
<gene>
    <name evidence="2" type="ORF">J2D73_20125</name>
</gene>
<name>A0ABS3M1R5_9PROT</name>
<sequence length="70" mass="7377">MSAITDPVELETAAKSGGISMKEVCLEAGVAQSTYCRWKNGSTSPRLEVVQRLSVALTGLLARPNQEAGV</sequence>
<comment type="caution">
    <text evidence="2">The sequence shown here is derived from an EMBL/GenBank/DDBJ whole genome shotgun (WGS) entry which is preliminary data.</text>
</comment>
<dbReference type="Proteomes" id="UP000664771">
    <property type="component" value="Unassembled WGS sequence"/>
</dbReference>
<keyword evidence="3" id="KW-1185">Reference proteome</keyword>
<reference evidence="2 3" key="1">
    <citation type="submission" date="2021-03" db="EMBL/GenBank/DDBJ databases">
        <title>The complete genome sequence of Acetobacter sacchari TBRC 11175.</title>
        <authorList>
            <person name="Charoenyingcharoen P."/>
            <person name="Yukphan P."/>
        </authorList>
    </citation>
    <scope>NUCLEOTIDE SEQUENCE [LARGE SCALE GENOMIC DNA]</scope>
    <source>
        <strain evidence="2 3">TBRC 11175</strain>
    </source>
</reference>
<dbReference type="InterPro" id="IPR010982">
    <property type="entry name" value="Lambda_DNA-bd_dom_sf"/>
</dbReference>
<accession>A0ABS3M1R5</accession>
<evidence type="ECO:0000313" key="3">
    <source>
        <dbReference type="Proteomes" id="UP000664771"/>
    </source>
</evidence>
<dbReference type="InterPro" id="IPR001387">
    <property type="entry name" value="Cro/C1-type_HTH"/>
</dbReference>
<protein>
    <submittedName>
        <fullName evidence="2">Helix-turn-helix transcriptional regulator</fullName>
    </submittedName>
</protein>
<dbReference type="PROSITE" id="PS50943">
    <property type="entry name" value="HTH_CROC1"/>
    <property type="match status" value="1"/>
</dbReference>
<feature type="domain" description="HTH cro/C1-type" evidence="1">
    <location>
        <begin position="18"/>
        <end position="57"/>
    </location>
</feature>
<organism evidence="2 3">
    <name type="scientific">Acetobacter sacchari</name>
    <dbReference type="NCBI Taxonomy" id="2661687"/>
    <lineage>
        <taxon>Bacteria</taxon>
        <taxon>Pseudomonadati</taxon>
        <taxon>Pseudomonadota</taxon>
        <taxon>Alphaproteobacteria</taxon>
        <taxon>Acetobacterales</taxon>
        <taxon>Acetobacteraceae</taxon>
        <taxon>Acetobacter</taxon>
    </lineage>
</organism>
<dbReference type="Pfam" id="PF01381">
    <property type="entry name" value="HTH_3"/>
    <property type="match status" value="1"/>
</dbReference>
<dbReference type="RefSeq" id="WP_207884192.1">
    <property type="nucleotide sequence ID" value="NZ_JAFVMF010000048.1"/>
</dbReference>
<dbReference type="CDD" id="cd00093">
    <property type="entry name" value="HTH_XRE"/>
    <property type="match status" value="1"/>
</dbReference>
<dbReference type="SUPFAM" id="SSF47413">
    <property type="entry name" value="lambda repressor-like DNA-binding domains"/>
    <property type="match status" value="1"/>
</dbReference>
<dbReference type="Gene3D" id="1.10.260.40">
    <property type="entry name" value="lambda repressor-like DNA-binding domains"/>
    <property type="match status" value="1"/>
</dbReference>